<comment type="caution">
    <text evidence="2">The sequence shown here is derived from an EMBL/GenBank/DDBJ whole genome shotgun (WGS) entry which is preliminary data.</text>
</comment>
<organism evidence="2 3">
    <name type="scientific">Toxoplasma gondii GAB2-2007-GAL-DOM2</name>
    <dbReference type="NCBI Taxonomy" id="1130820"/>
    <lineage>
        <taxon>Eukaryota</taxon>
        <taxon>Sar</taxon>
        <taxon>Alveolata</taxon>
        <taxon>Apicomplexa</taxon>
        <taxon>Conoidasida</taxon>
        <taxon>Coccidia</taxon>
        <taxon>Eucoccidiorida</taxon>
        <taxon>Eimeriorina</taxon>
        <taxon>Sarcocystidae</taxon>
        <taxon>Toxoplasma</taxon>
    </lineage>
</organism>
<proteinExistence type="predicted"/>
<feature type="transmembrane region" description="Helical" evidence="1">
    <location>
        <begin position="29"/>
        <end position="48"/>
    </location>
</feature>
<keyword evidence="1 2" id="KW-0812">Transmembrane</keyword>
<accession>A0A086KN02</accession>
<reference evidence="2 3" key="1">
    <citation type="submission" date="2014-02" db="EMBL/GenBank/DDBJ databases">
        <authorList>
            <person name="Sibley D."/>
            <person name="Venepally P."/>
            <person name="Karamycheva S."/>
            <person name="Hadjithomas M."/>
            <person name="Khan A."/>
            <person name="Brunk B."/>
            <person name="Roos D."/>
            <person name="Caler E."/>
            <person name="Lorenzi H."/>
        </authorList>
    </citation>
    <scope>NUCLEOTIDE SEQUENCE [LARGE SCALE GENOMIC DNA]</scope>
    <source>
        <strain evidence="2 3">GAB2-2007-GAL-DOM2</strain>
    </source>
</reference>
<dbReference type="OrthoDB" id="330380at2759"/>
<name>A0A086KN02_TOXGO</name>
<evidence type="ECO:0000313" key="3">
    <source>
        <dbReference type="Proteomes" id="UP000028837"/>
    </source>
</evidence>
<dbReference type="VEuPathDB" id="ToxoDB:TGDOM2_224020"/>
<evidence type="ECO:0000313" key="2">
    <source>
        <dbReference type="EMBL" id="KFG45770.1"/>
    </source>
</evidence>
<sequence>MAFEGFRRFDPERPNYRYFPNRTRAQTVWLSWGVFALGGLVGLLYLKFSESRQQDLARHYSEIARHDGVTQTAFNQIQNQNNYFQGVLQNARRRDLGLPTPRVPLQIEEEK</sequence>
<gene>
    <name evidence="2" type="ORF">TGDOM2_224020</name>
</gene>
<evidence type="ECO:0000256" key="1">
    <source>
        <dbReference type="SAM" id="Phobius"/>
    </source>
</evidence>
<keyword evidence="1" id="KW-1133">Transmembrane helix</keyword>
<protein>
    <submittedName>
        <fullName evidence="2">Putative transmembrane protein</fullName>
    </submittedName>
</protein>
<dbReference type="Proteomes" id="UP000028837">
    <property type="component" value="Unassembled WGS sequence"/>
</dbReference>
<dbReference type="EMBL" id="AHZU02000334">
    <property type="protein sequence ID" value="KFG45770.1"/>
    <property type="molecule type" value="Genomic_DNA"/>
</dbReference>
<dbReference type="AlphaFoldDB" id="A0A086KN02"/>
<keyword evidence="1" id="KW-0472">Membrane</keyword>